<gene>
    <name evidence="3" type="ordered locus">Hbal_1610</name>
</gene>
<dbReference type="PANTHER" id="PTHR44520:SF2">
    <property type="entry name" value="RESPONSE REGULATOR RCP1"/>
    <property type="match status" value="1"/>
</dbReference>
<dbReference type="InterPro" id="IPR011006">
    <property type="entry name" value="CheY-like_superfamily"/>
</dbReference>
<dbReference type="InterPro" id="IPR001789">
    <property type="entry name" value="Sig_transdc_resp-reg_receiver"/>
</dbReference>
<evidence type="ECO:0000259" key="2">
    <source>
        <dbReference type="PROSITE" id="PS50110"/>
    </source>
</evidence>
<dbReference type="GO" id="GO:0000160">
    <property type="term" value="P:phosphorelay signal transduction system"/>
    <property type="evidence" value="ECO:0007669"/>
    <property type="project" value="InterPro"/>
</dbReference>
<dbReference type="PANTHER" id="PTHR44520">
    <property type="entry name" value="RESPONSE REGULATOR RCP1-RELATED"/>
    <property type="match status" value="1"/>
</dbReference>
<dbReference type="PROSITE" id="PS50110">
    <property type="entry name" value="RESPONSE_REGULATORY"/>
    <property type="match status" value="1"/>
</dbReference>
<dbReference type="STRING" id="582402.Hbal_1610"/>
<organism evidence="3 4">
    <name type="scientific">Hirschia baltica (strain ATCC 49814 / DSM 5838 / IFAM 1418)</name>
    <dbReference type="NCBI Taxonomy" id="582402"/>
    <lineage>
        <taxon>Bacteria</taxon>
        <taxon>Pseudomonadati</taxon>
        <taxon>Pseudomonadota</taxon>
        <taxon>Alphaproteobacteria</taxon>
        <taxon>Hyphomonadales</taxon>
        <taxon>Hyphomonadaceae</taxon>
        <taxon>Hirschia</taxon>
    </lineage>
</organism>
<keyword evidence="4" id="KW-1185">Reference proteome</keyword>
<accession>C6XJK3</accession>
<dbReference type="KEGG" id="hba:Hbal_1610"/>
<proteinExistence type="predicted"/>
<dbReference type="EMBL" id="CP001678">
    <property type="protein sequence ID" value="ACT59298.1"/>
    <property type="molecule type" value="Genomic_DNA"/>
</dbReference>
<reference evidence="4" key="1">
    <citation type="journal article" date="2011" name="J. Bacteriol.">
        <title>Genome sequences of eight morphologically diverse alphaproteobacteria.</title>
        <authorList>
            <consortium name="US DOE Joint Genome Institute"/>
            <person name="Brown P.J."/>
            <person name="Kysela D.T."/>
            <person name="Buechlein A."/>
            <person name="Hemmerich C."/>
            <person name="Brun Y.V."/>
        </authorList>
    </citation>
    <scope>NUCLEOTIDE SEQUENCE [LARGE SCALE GENOMIC DNA]</scope>
    <source>
        <strain evidence="4">ATCC 49814 / DSM 5838 / IFAM 1418</strain>
    </source>
</reference>
<dbReference type="Proteomes" id="UP000002745">
    <property type="component" value="Chromosome"/>
</dbReference>
<evidence type="ECO:0000256" key="1">
    <source>
        <dbReference type="PROSITE-ProRule" id="PRU00169"/>
    </source>
</evidence>
<evidence type="ECO:0000313" key="3">
    <source>
        <dbReference type="EMBL" id="ACT59298.1"/>
    </source>
</evidence>
<evidence type="ECO:0000313" key="4">
    <source>
        <dbReference type="Proteomes" id="UP000002745"/>
    </source>
</evidence>
<dbReference type="Pfam" id="PF00072">
    <property type="entry name" value="Response_reg"/>
    <property type="match status" value="1"/>
</dbReference>
<dbReference type="SUPFAM" id="SSF52172">
    <property type="entry name" value="CheY-like"/>
    <property type="match status" value="1"/>
</dbReference>
<dbReference type="CDD" id="cd17557">
    <property type="entry name" value="REC_Rcp-like"/>
    <property type="match status" value="1"/>
</dbReference>
<dbReference type="SMART" id="SM00448">
    <property type="entry name" value="REC"/>
    <property type="match status" value="1"/>
</dbReference>
<dbReference type="HOGENOM" id="CLU_000445_69_17_5"/>
<dbReference type="eggNOG" id="COG0745">
    <property type="taxonomic scope" value="Bacteria"/>
</dbReference>
<name>C6XJK3_HIRBI</name>
<dbReference type="InterPro" id="IPR052893">
    <property type="entry name" value="TCS_response_regulator"/>
</dbReference>
<dbReference type="Gene3D" id="3.40.50.2300">
    <property type="match status" value="1"/>
</dbReference>
<keyword evidence="1" id="KW-0597">Phosphoprotein</keyword>
<dbReference type="OrthoDB" id="9793549at2"/>
<dbReference type="AlphaFoldDB" id="C6XJK3"/>
<dbReference type="RefSeq" id="WP_015827448.1">
    <property type="nucleotide sequence ID" value="NC_012982.1"/>
</dbReference>
<protein>
    <submittedName>
        <fullName evidence="3">Response regulator receiver protein</fullName>
    </submittedName>
</protein>
<sequence>MPKQIGILIVEDDLKDQKFILRALNKADENLQIEIAKDAECALEVLKNGSNPRIIVTDLNMPGMGGRGLLDVLKSDDRFKNIPTIVLSTSENETDVDDSYSRKANAYMVKPDSVAGYQKVASLLNEFWLKEVKLPRASTN</sequence>
<feature type="domain" description="Response regulatory" evidence="2">
    <location>
        <begin position="6"/>
        <end position="125"/>
    </location>
</feature>
<feature type="modified residue" description="4-aspartylphosphate" evidence="1">
    <location>
        <position position="58"/>
    </location>
</feature>